<dbReference type="PROSITE" id="PS51257">
    <property type="entry name" value="PROKAR_LIPOPROTEIN"/>
    <property type="match status" value="1"/>
</dbReference>
<proteinExistence type="predicted"/>
<organism evidence="1 2">
    <name type="scientific">Paenibacillus azoreducens</name>
    <dbReference type="NCBI Taxonomy" id="116718"/>
    <lineage>
        <taxon>Bacteria</taxon>
        <taxon>Bacillati</taxon>
        <taxon>Bacillota</taxon>
        <taxon>Bacilli</taxon>
        <taxon>Bacillales</taxon>
        <taxon>Paenibacillaceae</taxon>
        <taxon>Paenibacillus</taxon>
    </lineage>
</organism>
<name>A0A919YDL7_9BACL</name>
<reference evidence="1 2" key="1">
    <citation type="submission" date="2021-03" db="EMBL/GenBank/DDBJ databases">
        <title>Antimicrobial resistance genes in bacteria isolated from Japanese honey, and their potential for conferring macrolide and lincosamide resistance in the American foulbrood pathogen Paenibacillus larvae.</title>
        <authorList>
            <person name="Okamoto M."/>
            <person name="Kumagai M."/>
            <person name="Kanamori H."/>
            <person name="Takamatsu D."/>
        </authorList>
    </citation>
    <scope>NUCLEOTIDE SEQUENCE [LARGE SCALE GENOMIC DNA]</scope>
    <source>
        <strain evidence="1 2">J34TS1</strain>
    </source>
</reference>
<protein>
    <recommendedName>
        <fullName evidence="3">Lipoprotein</fullName>
    </recommendedName>
</protein>
<gene>
    <name evidence="1" type="ORF">J34TS1_25030</name>
</gene>
<evidence type="ECO:0000313" key="1">
    <source>
        <dbReference type="EMBL" id="GIO47738.1"/>
    </source>
</evidence>
<keyword evidence="2" id="KW-1185">Reference proteome</keyword>
<accession>A0A919YDL7</accession>
<evidence type="ECO:0000313" key="2">
    <source>
        <dbReference type="Proteomes" id="UP000682811"/>
    </source>
</evidence>
<dbReference type="RefSeq" id="WP_212978526.1">
    <property type="nucleotide sequence ID" value="NZ_AP025343.1"/>
</dbReference>
<comment type="caution">
    <text evidence="1">The sequence shown here is derived from an EMBL/GenBank/DDBJ whole genome shotgun (WGS) entry which is preliminary data.</text>
</comment>
<dbReference type="AlphaFoldDB" id="A0A919YDL7"/>
<dbReference type="Proteomes" id="UP000682811">
    <property type="component" value="Unassembled WGS sequence"/>
</dbReference>
<sequence length="235" mass="26110">MKKSSKIAIAFMIVTAFLLSGCSSDKSKDATAVVSSDVSSGIVISEKDDFFTPETIRNLEKYLEQGVTIRDGLKKSGIVTFAKDGSIHSISQVSLSPAFIWGLELNDKKLGKDKLDTILKENDEIGISIEPADPKDMAKDIRYSVLKLNGGNLQPGISHTYILPYSENESVREMLLHTDIVKLSKDKRMIETVNGYVRKPEEKWAVKVNGKELGENGFDMKLTPRDEVEIKLERA</sequence>
<dbReference type="EMBL" id="BORT01000009">
    <property type="protein sequence ID" value="GIO47738.1"/>
    <property type="molecule type" value="Genomic_DNA"/>
</dbReference>
<evidence type="ECO:0008006" key="3">
    <source>
        <dbReference type="Google" id="ProtNLM"/>
    </source>
</evidence>